<sequence length="273" mass="29764">MSLSSPLGPERLRLDKHHRASPSKSSGRKAKSPWLPLLQIPPVVDDDSVSEMDNMEDIPPRLPSSDRDALPNPTSSTPLLEIQVTESPRSEDTQASDGQESGSSFRPSCLGTDGYPQTGDENMPVPTQGRATPPEWMSHVPDGIIDDNSYDYESERHHNTSAKSIPRPPVPGAFQGTATLSGTPVRASLEASPTMRCKWDTIAAFFNRALTLGSDFKMTSESLREAVAWYPTPVGPESEVKLSLETMTATVKAAVSCGKFMLSMCWPPPRWGR</sequence>
<dbReference type="Proteomes" id="UP000288168">
    <property type="component" value="Unassembled WGS sequence"/>
</dbReference>
<protein>
    <submittedName>
        <fullName evidence="2">Uncharacterized protein</fullName>
    </submittedName>
</protein>
<dbReference type="AlphaFoldDB" id="A0A428NK27"/>
<reference evidence="2 3" key="1">
    <citation type="submission" date="2017-06" db="EMBL/GenBank/DDBJ databases">
        <title>Comparative genomic analysis of Ambrosia Fusariam Clade fungi.</title>
        <authorList>
            <person name="Stajich J.E."/>
            <person name="Carrillo J."/>
            <person name="Kijimoto T."/>
            <person name="Eskalen A."/>
            <person name="O'Donnell K."/>
            <person name="Kasson M."/>
        </authorList>
    </citation>
    <scope>NUCLEOTIDE SEQUENCE [LARGE SCALE GENOMIC DNA]</scope>
    <source>
        <strain evidence="2 3">NRRL62584</strain>
    </source>
</reference>
<feature type="compositionally biased region" description="Basic residues" evidence="1">
    <location>
        <begin position="14"/>
        <end position="31"/>
    </location>
</feature>
<feature type="region of interest" description="Disordered" evidence="1">
    <location>
        <begin position="1"/>
        <end position="136"/>
    </location>
</feature>
<proteinExistence type="predicted"/>
<name>A0A428NK27_9HYPO</name>
<evidence type="ECO:0000256" key="1">
    <source>
        <dbReference type="SAM" id="MobiDB-lite"/>
    </source>
</evidence>
<evidence type="ECO:0000313" key="2">
    <source>
        <dbReference type="EMBL" id="RSL41049.1"/>
    </source>
</evidence>
<keyword evidence="3" id="KW-1185">Reference proteome</keyword>
<gene>
    <name evidence="2" type="ORF">CEP54_015935</name>
</gene>
<feature type="compositionally biased region" description="Polar residues" evidence="1">
    <location>
        <begin position="93"/>
        <end position="106"/>
    </location>
</feature>
<accession>A0A428NK27</accession>
<evidence type="ECO:0000313" key="3">
    <source>
        <dbReference type="Proteomes" id="UP000288168"/>
    </source>
</evidence>
<organism evidence="2 3">
    <name type="scientific">Fusarium duplospermum</name>
    <dbReference type="NCBI Taxonomy" id="1325734"/>
    <lineage>
        <taxon>Eukaryota</taxon>
        <taxon>Fungi</taxon>
        <taxon>Dikarya</taxon>
        <taxon>Ascomycota</taxon>
        <taxon>Pezizomycotina</taxon>
        <taxon>Sordariomycetes</taxon>
        <taxon>Hypocreomycetidae</taxon>
        <taxon>Hypocreales</taxon>
        <taxon>Nectriaceae</taxon>
        <taxon>Fusarium</taxon>
        <taxon>Fusarium solani species complex</taxon>
    </lineage>
</organism>
<dbReference type="EMBL" id="NKCI01000446">
    <property type="protein sequence ID" value="RSL41049.1"/>
    <property type="molecule type" value="Genomic_DNA"/>
</dbReference>
<comment type="caution">
    <text evidence="2">The sequence shown here is derived from an EMBL/GenBank/DDBJ whole genome shotgun (WGS) entry which is preliminary data.</text>
</comment>
<feature type="compositionally biased region" description="Acidic residues" evidence="1">
    <location>
        <begin position="44"/>
        <end position="56"/>
    </location>
</feature>